<sequence length="77" mass="8691">MIAYALHETMPKPPKTALVEKTLVERMADRVLELGMNGIAVTKDVLFEHTSFTLEEIEQHGREACNLARSRAVRRVA</sequence>
<evidence type="ECO:0000313" key="1">
    <source>
        <dbReference type="EMBL" id="RAZ75810.1"/>
    </source>
</evidence>
<reference evidence="1 2" key="1">
    <citation type="submission" date="2018-07" db="EMBL/GenBank/DDBJ databases">
        <title>Diversity of Mesorhizobium strains in Brazil.</title>
        <authorList>
            <person name="Helene L.C.F."/>
            <person name="Dall'Agnol R."/>
            <person name="Delamuta J.R.M."/>
            <person name="Hungria M."/>
        </authorList>
    </citation>
    <scope>NUCLEOTIDE SEQUENCE [LARGE SCALE GENOMIC DNA]</scope>
    <source>
        <strain evidence="1 2">CNPSo 3140</strain>
    </source>
</reference>
<comment type="caution">
    <text evidence="1">The sequence shown here is derived from an EMBL/GenBank/DDBJ whole genome shotgun (WGS) entry which is preliminary data.</text>
</comment>
<gene>
    <name evidence="1" type="ORF">DPM35_13755</name>
</gene>
<evidence type="ECO:0000313" key="2">
    <source>
        <dbReference type="Proteomes" id="UP000251956"/>
    </source>
</evidence>
<protein>
    <submittedName>
        <fullName evidence="1">Uncharacterized protein</fullName>
    </submittedName>
</protein>
<dbReference type="RefSeq" id="WP_112127838.1">
    <property type="nucleotide sequence ID" value="NZ_QMBQ01000004.1"/>
</dbReference>
<dbReference type="AlphaFoldDB" id="A0A330GU79"/>
<keyword evidence="2" id="KW-1185">Reference proteome</keyword>
<dbReference type="OrthoDB" id="9918974at2"/>
<accession>A0A330GU79</accession>
<name>A0A330GU79_9HYPH</name>
<organism evidence="1 2">
    <name type="scientific">Mesorhizobium atlanticum</name>
    <dbReference type="NCBI Taxonomy" id="2233532"/>
    <lineage>
        <taxon>Bacteria</taxon>
        <taxon>Pseudomonadati</taxon>
        <taxon>Pseudomonadota</taxon>
        <taxon>Alphaproteobacteria</taxon>
        <taxon>Hyphomicrobiales</taxon>
        <taxon>Phyllobacteriaceae</taxon>
        <taxon>Mesorhizobium</taxon>
    </lineage>
</organism>
<proteinExistence type="predicted"/>
<dbReference type="EMBL" id="QMBQ01000004">
    <property type="protein sequence ID" value="RAZ75810.1"/>
    <property type="molecule type" value="Genomic_DNA"/>
</dbReference>
<dbReference type="Proteomes" id="UP000251956">
    <property type="component" value="Unassembled WGS sequence"/>
</dbReference>